<reference evidence="1" key="2">
    <citation type="journal article" date="2015" name="Fish Shellfish Immunol.">
        <title>Early steps in the European eel (Anguilla anguilla)-Vibrio vulnificus interaction in the gills: Role of the RtxA13 toxin.</title>
        <authorList>
            <person name="Callol A."/>
            <person name="Pajuelo D."/>
            <person name="Ebbesson L."/>
            <person name="Teles M."/>
            <person name="MacKenzie S."/>
            <person name="Amaro C."/>
        </authorList>
    </citation>
    <scope>NUCLEOTIDE SEQUENCE</scope>
</reference>
<accession>A0A0E9PQX6</accession>
<proteinExistence type="predicted"/>
<sequence>MNLQMTVKTKKLNMVFFFLLEYGQ</sequence>
<dbReference type="EMBL" id="GBXM01101870">
    <property type="protein sequence ID" value="JAH06707.1"/>
    <property type="molecule type" value="Transcribed_RNA"/>
</dbReference>
<evidence type="ECO:0000313" key="1">
    <source>
        <dbReference type="EMBL" id="JAH06707.1"/>
    </source>
</evidence>
<dbReference type="AlphaFoldDB" id="A0A0E9PQX6"/>
<protein>
    <submittedName>
        <fullName evidence="1">Uncharacterized protein</fullName>
    </submittedName>
</protein>
<name>A0A0E9PQX6_ANGAN</name>
<reference evidence="1" key="1">
    <citation type="submission" date="2014-11" db="EMBL/GenBank/DDBJ databases">
        <authorList>
            <person name="Amaro Gonzalez C."/>
        </authorList>
    </citation>
    <scope>NUCLEOTIDE SEQUENCE</scope>
</reference>
<organism evidence="1">
    <name type="scientific">Anguilla anguilla</name>
    <name type="common">European freshwater eel</name>
    <name type="synonym">Muraena anguilla</name>
    <dbReference type="NCBI Taxonomy" id="7936"/>
    <lineage>
        <taxon>Eukaryota</taxon>
        <taxon>Metazoa</taxon>
        <taxon>Chordata</taxon>
        <taxon>Craniata</taxon>
        <taxon>Vertebrata</taxon>
        <taxon>Euteleostomi</taxon>
        <taxon>Actinopterygii</taxon>
        <taxon>Neopterygii</taxon>
        <taxon>Teleostei</taxon>
        <taxon>Anguilliformes</taxon>
        <taxon>Anguillidae</taxon>
        <taxon>Anguilla</taxon>
    </lineage>
</organism>